<accession>A0ABR4NGD5</accession>
<dbReference type="PRINTS" id="PR00926">
    <property type="entry name" value="MITOCARRIER"/>
</dbReference>
<gene>
    <name evidence="12" type="ORF">HK105_202008</name>
</gene>
<dbReference type="InterPro" id="IPR002067">
    <property type="entry name" value="MCP"/>
</dbReference>
<dbReference type="EMBL" id="JADGIZ020000006">
    <property type="protein sequence ID" value="KAL2918607.1"/>
    <property type="molecule type" value="Genomic_DNA"/>
</dbReference>
<evidence type="ECO:0000313" key="13">
    <source>
        <dbReference type="Proteomes" id="UP001527925"/>
    </source>
</evidence>
<feature type="repeat" description="Solcar" evidence="9">
    <location>
        <begin position="100"/>
        <end position="194"/>
    </location>
</feature>
<dbReference type="SUPFAM" id="SSF103506">
    <property type="entry name" value="Mitochondrial carrier"/>
    <property type="match status" value="1"/>
</dbReference>
<evidence type="ECO:0000256" key="3">
    <source>
        <dbReference type="ARBA" id="ARBA00022448"/>
    </source>
</evidence>
<evidence type="ECO:0000256" key="6">
    <source>
        <dbReference type="ARBA" id="ARBA00022989"/>
    </source>
</evidence>
<dbReference type="Gene3D" id="1.50.40.10">
    <property type="entry name" value="Mitochondrial carrier domain"/>
    <property type="match status" value="1"/>
</dbReference>
<evidence type="ECO:0000256" key="9">
    <source>
        <dbReference type="PROSITE-ProRule" id="PRU00282"/>
    </source>
</evidence>
<comment type="subcellular location">
    <subcellularLocation>
        <location evidence="1">Mitochondrion membrane</location>
        <topology evidence="1">Multi-pass membrane protein</topology>
    </subcellularLocation>
</comment>
<evidence type="ECO:0000256" key="7">
    <source>
        <dbReference type="ARBA" id="ARBA00023128"/>
    </source>
</evidence>
<feature type="transmembrane region" description="Helical" evidence="11">
    <location>
        <begin position="59"/>
        <end position="81"/>
    </location>
</feature>
<comment type="similarity">
    <text evidence="2 10">Belongs to the mitochondrial carrier (TC 2.A.29) family.</text>
</comment>
<feature type="transmembrane region" description="Helical" evidence="11">
    <location>
        <begin position="170"/>
        <end position="188"/>
    </location>
</feature>
<evidence type="ECO:0000256" key="4">
    <source>
        <dbReference type="ARBA" id="ARBA00022692"/>
    </source>
</evidence>
<keyword evidence="13" id="KW-1185">Reference proteome</keyword>
<dbReference type="Pfam" id="PF00153">
    <property type="entry name" value="Mito_carr"/>
    <property type="match status" value="3"/>
</dbReference>
<dbReference type="PANTHER" id="PTHR45758:SF3">
    <property type="entry name" value="MITOCHONDRIAL SUBSTRATE CARRIER FAMILY PROTEIN E"/>
    <property type="match status" value="1"/>
</dbReference>
<evidence type="ECO:0000256" key="1">
    <source>
        <dbReference type="ARBA" id="ARBA00004225"/>
    </source>
</evidence>
<evidence type="ECO:0000313" key="12">
    <source>
        <dbReference type="EMBL" id="KAL2918607.1"/>
    </source>
</evidence>
<sequence length="303" mass="32665">MPTEPDTLSNLAFSSAAALVARSATHPFDTLKTRIQFSTQRTSLLGLAARVVRTEPATALFRGLGVTLLFSVPGTAVYLTTYDELKQRLGARAGVLGGRDSLWVHALSGAGAEAVSGLFWTPMEVLKTKMQMGFGAQGQAAAAGSQPLTTARLAHDIFQAAGLRGFYRGYVLSQAVFIPYTMVYFVTYERLKRTWAAVWPTPARDDLPFAGYLTCASASGAVAGAVSNVLDVVKTRVQVSSNRSALDVVAHMWRHEGGALAFTKGMLARIMWVTPSMAISVTVYELLKDWRDRSRGSRGSPPQ</sequence>
<evidence type="ECO:0000256" key="2">
    <source>
        <dbReference type="ARBA" id="ARBA00006375"/>
    </source>
</evidence>
<protein>
    <submittedName>
        <fullName evidence="12">Uncharacterized protein</fullName>
    </submittedName>
</protein>
<keyword evidence="3 10" id="KW-0813">Transport</keyword>
<proteinExistence type="inferred from homology"/>
<dbReference type="PROSITE" id="PS50920">
    <property type="entry name" value="SOLCAR"/>
    <property type="match status" value="3"/>
</dbReference>
<dbReference type="PANTHER" id="PTHR45758">
    <property type="entry name" value="MITOFERRIN-1-RELATED"/>
    <property type="match status" value="1"/>
</dbReference>
<feature type="transmembrane region" description="Helical" evidence="11">
    <location>
        <begin position="209"/>
        <end position="230"/>
    </location>
</feature>
<keyword evidence="8 9" id="KW-0472">Membrane</keyword>
<dbReference type="Proteomes" id="UP001527925">
    <property type="component" value="Unassembled WGS sequence"/>
</dbReference>
<evidence type="ECO:0000256" key="8">
    <source>
        <dbReference type="ARBA" id="ARBA00023136"/>
    </source>
</evidence>
<comment type="caution">
    <text evidence="12">The sequence shown here is derived from an EMBL/GenBank/DDBJ whole genome shotgun (WGS) entry which is preliminary data.</text>
</comment>
<evidence type="ECO:0000256" key="5">
    <source>
        <dbReference type="ARBA" id="ARBA00022737"/>
    </source>
</evidence>
<dbReference type="InterPro" id="IPR023395">
    <property type="entry name" value="MCP_dom_sf"/>
</dbReference>
<organism evidence="12 13">
    <name type="scientific">Polyrhizophydium stewartii</name>
    <dbReference type="NCBI Taxonomy" id="2732419"/>
    <lineage>
        <taxon>Eukaryota</taxon>
        <taxon>Fungi</taxon>
        <taxon>Fungi incertae sedis</taxon>
        <taxon>Chytridiomycota</taxon>
        <taxon>Chytridiomycota incertae sedis</taxon>
        <taxon>Chytridiomycetes</taxon>
        <taxon>Rhizophydiales</taxon>
        <taxon>Rhizophydiales incertae sedis</taxon>
        <taxon>Polyrhizophydium</taxon>
    </lineage>
</organism>
<reference evidence="12 13" key="1">
    <citation type="submission" date="2023-09" db="EMBL/GenBank/DDBJ databases">
        <title>Pangenome analysis of Batrachochytrium dendrobatidis and related Chytrids.</title>
        <authorList>
            <person name="Yacoub M.N."/>
            <person name="Stajich J.E."/>
            <person name="James T.Y."/>
        </authorList>
    </citation>
    <scope>NUCLEOTIDE SEQUENCE [LARGE SCALE GENOMIC DNA]</scope>
    <source>
        <strain evidence="12 13">JEL0888</strain>
    </source>
</reference>
<feature type="transmembrane region" description="Helical" evidence="11">
    <location>
        <begin position="102"/>
        <end position="120"/>
    </location>
</feature>
<keyword evidence="4 9" id="KW-0812">Transmembrane</keyword>
<keyword evidence="7" id="KW-0496">Mitochondrion</keyword>
<keyword evidence="6 11" id="KW-1133">Transmembrane helix</keyword>
<dbReference type="InterPro" id="IPR018108">
    <property type="entry name" value="MCP_transmembrane"/>
</dbReference>
<name>A0ABR4NGD5_9FUNG</name>
<feature type="repeat" description="Solcar" evidence="9">
    <location>
        <begin position="5"/>
        <end position="88"/>
    </location>
</feature>
<feature type="repeat" description="Solcar" evidence="9">
    <location>
        <begin position="211"/>
        <end position="290"/>
    </location>
</feature>
<keyword evidence="5" id="KW-0677">Repeat</keyword>
<evidence type="ECO:0000256" key="10">
    <source>
        <dbReference type="RuleBase" id="RU000488"/>
    </source>
</evidence>
<evidence type="ECO:0000256" key="11">
    <source>
        <dbReference type="SAM" id="Phobius"/>
    </source>
</evidence>